<dbReference type="PANTHER" id="PTHR35806:SF1">
    <property type="entry name" value="OXALOACETATE DECARBOXYLASE BETA CHAIN 2"/>
    <property type="match status" value="1"/>
</dbReference>
<feature type="transmembrane region" description="Helical" evidence="7">
    <location>
        <begin position="367"/>
        <end position="389"/>
    </location>
</feature>
<dbReference type="NCBIfam" id="TIGR01109">
    <property type="entry name" value="Na_pump_decarbB"/>
    <property type="match status" value="1"/>
</dbReference>
<dbReference type="EMBL" id="JBGUBD010000005">
    <property type="protein sequence ID" value="MFA9478377.1"/>
    <property type="molecule type" value="Genomic_DNA"/>
</dbReference>
<evidence type="ECO:0000256" key="4">
    <source>
        <dbReference type="ARBA" id="ARBA00022967"/>
    </source>
</evidence>
<keyword evidence="3 7" id="KW-0812">Transmembrane</keyword>
<organism evidence="8 9">
    <name type="scientific">Natronomicrosphaera hydrolytica</name>
    <dbReference type="NCBI Taxonomy" id="3242702"/>
    <lineage>
        <taxon>Bacteria</taxon>
        <taxon>Pseudomonadati</taxon>
        <taxon>Planctomycetota</taxon>
        <taxon>Phycisphaerae</taxon>
        <taxon>Phycisphaerales</taxon>
        <taxon>Phycisphaeraceae</taxon>
        <taxon>Natronomicrosphaera</taxon>
    </lineage>
</organism>
<name>A0ABV4U699_9BACT</name>
<feature type="transmembrane region" description="Helical" evidence="7">
    <location>
        <begin position="191"/>
        <end position="215"/>
    </location>
</feature>
<evidence type="ECO:0000256" key="2">
    <source>
        <dbReference type="ARBA" id="ARBA00022475"/>
    </source>
</evidence>
<reference evidence="8 9" key="1">
    <citation type="submission" date="2024-08" db="EMBL/GenBank/DDBJ databases">
        <title>Whole-genome sequencing of halo(alkali)philic microorganisms from hypersaline lakes.</title>
        <authorList>
            <person name="Sorokin D.Y."/>
            <person name="Merkel A.Y."/>
            <person name="Messina E."/>
            <person name="Yakimov M."/>
        </authorList>
    </citation>
    <scope>NUCLEOTIDE SEQUENCE [LARGE SCALE GENOMIC DNA]</scope>
    <source>
        <strain evidence="8 9">AB-hyl4</strain>
    </source>
</reference>
<keyword evidence="5 7" id="KW-1133">Transmembrane helix</keyword>
<evidence type="ECO:0000256" key="6">
    <source>
        <dbReference type="ARBA" id="ARBA00023136"/>
    </source>
</evidence>
<dbReference type="PANTHER" id="PTHR35806">
    <property type="entry name" value="OXALOACETATE DECARBOXYLASE BETA CHAIN 2"/>
    <property type="match status" value="1"/>
</dbReference>
<comment type="caution">
    <text evidence="8">The sequence shown here is derived from an EMBL/GenBank/DDBJ whole genome shotgun (WGS) entry which is preliminary data.</text>
</comment>
<feature type="transmembrane region" description="Helical" evidence="7">
    <location>
        <begin position="465"/>
        <end position="489"/>
    </location>
</feature>
<evidence type="ECO:0000256" key="3">
    <source>
        <dbReference type="ARBA" id="ARBA00022692"/>
    </source>
</evidence>
<dbReference type="RefSeq" id="WP_425345657.1">
    <property type="nucleotide sequence ID" value="NZ_JBGUBD010000005.1"/>
</dbReference>
<evidence type="ECO:0000313" key="8">
    <source>
        <dbReference type="EMBL" id="MFA9478377.1"/>
    </source>
</evidence>
<dbReference type="Proteomes" id="UP001575105">
    <property type="component" value="Unassembled WGS sequence"/>
</dbReference>
<sequence length="494" mass="52624">MIAIGLTFITLAIRKGFEPLLLVPIGFGILLGNIPYDASKLPLSVYDGPVSQANLDYYQFDIEAVTLAQGPYAGEAVDLHTALEQLNLQAIDSHSALMTLVSASQRIDLVDVERVHIESDARRLAEMGQAVMLNTYSMLTPRRAIDDSLTGHAIVSYGQGRHFFAAGDYAAEDRYPEMWSLRKQDPWNASVLWWLFAGVGLGIYPPLIFLGIGALTDFGPMLANPRTLLLGAAAQFGIFGALIGAMVLGFTPGQAASIGIIGGADGPTAIFTTAQLAPELIGAVALAAYAYMALVPIIQPPIIKLLTTRKERLIRMEQVRPVSKRVKVLFPIIGFLLTAMIAPGGLPLLGMLFFGNLLRECMVTDRLAKTAGSTFIDIVTILLGITVGAKTTAGYFLTLETIYIFVLGIIAFATATAVGVLFGKLMNVMSKHPINPMIGAAGVSAVPMSARVVHRLGQQEDPQNYLLMHAMGPNFAGVIGSAVAAGVLLSQLAG</sequence>
<accession>A0ABV4U699</accession>
<proteinExistence type="predicted"/>
<keyword evidence="4" id="KW-1278">Translocase</keyword>
<dbReference type="InterPro" id="IPR005661">
    <property type="entry name" value="OadB_MmdB"/>
</dbReference>
<comment type="subcellular location">
    <subcellularLocation>
        <location evidence="1">Cell membrane</location>
        <topology evidence="1">Multi-pass membrane protein</topology>
    </subcellularLocation>
</comment>
<feature type="transmembrane region" description="Helical" evidence="7">
    <location>
        <begin position="227"/>
        <end position="250"/>
    </location>
</feature>
<evidence type="ECO:0000256" key="7">
    <source>
        <dbReference type="SAM" id="Phobius"/>
    </source>
</evidence>
<feature type="transmembrane region" description="Helical" evidence="7">
    <location>
        <begin position="280"/>
        <end position="307"/>
    </location>
</feature>
<protein>
    <submittedName>
        <fullName evidence="8">Sodium ion-translocating decarboxylase subunit beta</fullName>
    </submittedName>
</protein>
<evidence type="ECO:0000256" key="5">
    <source>
        <dbReference type="ARBA" id="ARBA00022989"/>
    </source>
</evidence>
<evidence type="ECO:0000256" key="1">
    <source>
        <dbReference type="ARBA" id="ARBA00004651"/>
    </source>
</evidence>
<keyword evidence="9" id="KW-1185">Reference proteome</keyword>
<evidence type="ECO:0000313" key="9">
    <source>
        <dbReference type="Proteomes" id="UP001575105"/>
    </source>
</evidence>
<feature type="transmembrane region" description="Helical" evidence="7">
    <location>
        <begin position="401"/>
        <end position="422"/>
    </location>
</feature>
<dbReference type="Pfam" id="PF03977">
    <property type="entry name" value="OAD_beta"/>
    <property type="match status" value="1"/>
</dbReference>
<keyword evidence="6 7" id="KW-0472">Membrane</keyword>
<feature type="transmembrane region" description="Helical" evidence="7">
    <location>
        <begin position="328"/>
        <end position="355"/>
    </location>
</feature>
<keyword evidence="2" id="KW-1003">Cell membrane</keyword>
<gene>
    <name evidence="8" type="ORF">ACERK3_08715</name>
</gene>